<comment type="caution">
    <text evidence="1">The sequence shown here is derived from an EMBL/GenBank/DDBJ whole genome shotgun (WGS) entry which is preliminary data.</text>
</comment>
<proteinExistence type="predicted"/>
<evidence type="ECO:0000313" key="1">
    <source>
        <dbReference type="EMBL" id="KAF2029221.1"/>
    </source>
</evidence>
<organism evidence="1 2">
    <name type="scientific">Setomelanomma holmii</name>
    <dbReference type="NCBI Taxonomy" id="210430"/>
    <lineage>
        <taxon>Eukaryota</taxon>
        <taxon>Fungi</taxon>
        <taxon>Dikarya</taxon>
        <taxon>Ascomycota</taxon>
        <taxon>Pezizomycotina</taxon>
        <taxon>Dothideomycetes</taxon>
        <taxon>Pleosporomycetidae</taxon>
        <taxon>Pleosporales</taxon>
        <taxon>Pleosporineae</taxon>
        <taxon>Phaeosphaeriaceae</taxon>
        <taxon>Setomelanomma</taxon>
    </lineage>
</organism>
<dbReference type="Gene3D" id="3.40.50.300">
    <property type="entry name" value="P-loop containing nucleotide triphosphate hydrolases"/>
    <property type="match status" value="1"/>
</dbReference>
<dbReference type="SUPFAM" id="SSF52540">
    <property type="entry name" value="P-loop containing nucleoside triphosphate hydrolases"/>
    <property type="match status" value="1"/>
</dbReference>
<dbReference type="Proteomes" id="UP000799777">
    <property type="component" value="Unassembled WGS sequence"/>
</dbReference>
<dbReference type="EMBL" id="ML978203">
    <property type="protein sequence ID" value="KAF2029221.1"/>
    <property type="molecule type" value="Genomic_DNA"/>
</dbReference>
<keyword evidence="1" id="KW-0378">Hydrolase</keyword>
<evidence type="ECO:0000313" key="2">
    <source>
        <dbReference type="Proteomes" id="UP000799777"/>
    </source>
</evidence>
<reference evidence="1" key="1">
    <citation type="journal article" date="2020" name="Stud. Mycol.">
        <title>101 Dothideomycetes genomes: a test case for predicting lifestyles and emergence of pathogens.</title>
        <authorList>
            <person name="Haridas S."/>
            <person name="Albert R."/>
            <person name="Binder M."/>
            <person name="Bloem J."/>
            <person name="Labutti K."/>
            <person name="Salamov A."/>
            <person name="Andreopoulos B."/>
            <person name="Baker S."/>
            <person name="Barry K."/>
            <person name="Bills G."/>
            <person name="Bluhm B."/>
            <person name="Cannon C."/>
            <person name="Castanera R."/>
            <person name="Culley D."/>
            <person name="Daum C."/>
            <person name="Ezra D."/>
            <person name="Gonzalez J."/>
            <person name="Henrissat B."/>
            <person name="Kuo A."/>
            <person name="Liang C."/>
            <person name="Lipzen A."/>
            <person name="Lutzoni F."/>
            <person name="Magnuson J."/>
            <person name="Mondo S."/>
            <person name="Nolan M."/>
            <person name="Ohm R."/>
            <person name="Pangilinan J."/>
            <person name="Park H.-J."/>
            <person name="Ramirez L."/>
            <person name="Alfaro M."/>
            <person name="Sun H."/>
            <person name="Tritt A."/>
            <person name="Yoshinaga Y."/>
            <person name="Zwiers L.-H."/>
            <person name="Turgeon B."/>
            <person name="Goodwin S."/>
            <person name="Spatafora J."/>
            <person name="Crous P."/>
            <person name="Grigoriev I."/>
        </authorList>
    </citation>
    <scope>NUCLEOTIDE SEQUENCE</scope>
    <source>
        <strain evidence="1">CBS 110217</strain>
    </source>
</reference>
<dbReference type="GO" id="GO:0016787">
    <property type="term" value="F:hydrolase activity"/>
    <property type="evidence" value="ECO:0007669"/>
    <property type="project" value="UniProtKB-KW"/>
</dbReference>
<sequence length="189" mass="21312">MTSAVEGVLVAHLQHPPDDDCPIVLITCGLAGAGKTTLVKAIRAAYPAFHRISIDEIVHRNHGIYGLDYEASSALYEEYNEEADLIYEATFRRLLAEKQDIICERSFYAKEDRDEFRKIAQEAGARAVLIFLKAEGEEGKELLWSRICKRSEGTKTANSAYDITRETFEMYWSGFENPDGEGEIVIEVK</sequence>
<gene>
    <name evidence="1" type="ORF">EK21DRAFT_68181</name>
</gene>
<name>A0A9P4LJI5_9PLEO</name>
<protein>
    <submittedName>
        <fullName evidence="1">P-loop containing nucleoside triphosphate hydrolase protein</fullName>
    </submittedName>
</protein>
<accession>A0A9P4LJI5</accession>
<dbReference type="AlphaFoldDB" id="A0A9P4LJI5"/>
<dbReference type="InterPro" id="IPR027417">
    <property type="entry name" value="P-loop_NTPase"/>
</dbReference>
<dbReference type="Pfam" id="PF13671">
    <property type="entry name" value="AAA_33"/>
    <property type="match status" value="1"/>
</dbReference>
<dbReference type="OrthoDB" id="3512845at2759"/>
<keyword evidence="2" id="KW-1185">Reference proteome</keyword>